<keyword evidence="6" id="KW-1185">Reference proteome</keyword>
<feature type="transmembrane region" description="Helical" evidence="3">
    <location>
        <begin position="34"/>
        <end position="55"/>
    </location>
</feature>
<feature type="transmembrane region" description="Helical" evidence="3">
    <location>
        <begin position="467"/>
        <end position="487"/>
    </location>
</feature>
<feature type="transmembrane region" description="Helical" evidence="3">
    <location>
        <begin position="401"/>
        <end position="420"/>
    </location>
</feature>
<proteinExistence type="predicted"/>
<feature type="transmembrane region" description="Helical" evidence="3">
    <location>
        <begin position="106"/>
        <end position="124"/>
    </location>
</feature>
<feature type="transmembrane region" description="Helical" evidence="3">
    <location>
        <begin position="248"/>
        <end position="271"/>
    </location>
</feature>
<dbReference type="SUPFAM" id="SSF103473">
    <property type="entry name" value="MFS general substrate transporter"/>
    <property type="match status" value="1"/>
</dbReference>
<feature type="domain" description="Major facilitator superfamily (MFS) profile" evidence="4">
    <location>
        <begin position="329"/>
        <end position="526"/>
    </location>
</feature>
<comment type="subcellular location">
    <subcellularLocation>
        <location evidence="1">Membrane</location>
        <topology evidence="1">Multi-pass membrane protein</topology>
    </subcellularLocation>
</comment>
<dbReference type="GO" id="GO:0016020">
    <property type="term" value="C:membrane"/>
    <property type="evidence" value="ECO:0007669"/>
    <property type="project" value="UniProtKB-SubCell"/>
</dbReference>
<feature type="transmembrane region" description="Helical" evidence="3">
    <location>
        <begin position="75"/>
        <end position="94"/>
    </location>
</feature>
<evidence type="ECO:0000313" key="6">
    <source>
        <dbReference type="Proteomes" id="UP001374579"/>
    </source>
</evidence>
<feature type="transmembrane region" description="Helical" evidence="3">
    <location>
        <begin position="332"/>
        <end position="355"/>
    </location>
</feature>
<dbReference type="Pfam" id="PF07690">
    <property type="entry name" value="MFS_1"/>
    <property type="match status" value="1"/>
</dbReference>
<keyword evidence="3" id="KW-0812">Transmembrane</keyword>
<evidence type="ECO:0000256" key="2">
    <source>
        <dbReference type="SAM" id="MobiDB-lite"/>
    </source>
</evidence>
<dbReference type="PANTHER" id="PTHR23528:SF1">
    <property type="entry name" value="MAJOR FACILITATOR SUPERFAMILY (MFS) PROFILE DOMAIN-CONTAINING PROTEIN"/>
    <property type="match status" value="1"/>
</dbReference>
<protein>
    <recommendedName>
        <fullName evidence="4">Major facilitator superfamily (MFS) profile domain-containing protein</fullName>
    </recommendedName>
</protein>
<dbReference type="EMBL" id="JBAMIC010000002">
    <property type="protein sequence ID" value="KAK7113209.1"/>
    <property type="molecule type" value="Genomic_DNA"/>
</dbReference>
<gene>
    <name evidence="5" type="ORF">V1264_012544</name>
</gene>
<accession>A0AAN9GM28</accession>
<feature type="transmembrane region" description="Helical" evidence="3">
    <location>
        <begin position="367"/>
        <end position="389"/>
    </location>
</feature>
<comment type="caution">
    <text evidence="5">The sequence shown here is derived from an EMBL/GenBank/DDBJ whole genome shotgun (WGS) entry which is preliminary data.</text>
</comment>
<feature type="transmembrane region" description="Helical" evidence="3">
    <location>
        <begin position="212"/>
        <end position="236"/>
    </location>
</feature>
<feature type="transmembrane region" description="Helical" evidence="3">
    <location>
        <begin position="277"/>
        <end position="297"/>
    </location>
</feature>
<keyword evidence="3" id="KW-1133">Transmembrane helix</keyword>
<organism evidence="5 6">
    <name type="scientific">Littorina saxatilis</name>
    <dbReference type="NCBI Taxonomy" id="31220"/>
    <lineage>
        <taxon>Eukaryota</taxon>
        <taxon>Metazoa</taxon>
        <taxon>Spiralia</taxon>
        <taxon>Lophotrochozoa</taxon>
        <taxon>Mollusca</taxon>
        <taxon>Gastropoda</taxon>
        <taxon>Caenogastropoda</taxon>
        <taxon>Littorinimorpha</taxon>
        <taxon>Littorinoidea</taxon>
        <taxon>Littorinidae</taxon>
        <taxon>Littorina</taxon>
    </lineage>
</organism>
<dbReference type="Proteomes" id="UP001374579">
    <property type="component" value="Unassembled WGS sequence"/>
</dbReference>
<feature type="transmembrane region" description="Helical" evidence="3">
    <location>
        <begin position="426"/>
        <end position="455"/>
    </location>
</feature>
<reference evidence="5 6" key="1">
    <citation type="submission" date="2024-02" db="EMBL/GenBank/DDBJ databases">
        <title>Chromosome-scale genome assembly of the rough periwinkle Littorina saxatilis.</title>
        <authorList>
            <person name="De Jode A."/>
            <person name="Faria R."/>
            <person name="Formenti G."/>
            <person name="Sims Y."/>
            <person name="Smith T.P."/>
            <person name="Tracey A."/>
            <person name="Wood J.M.D."/>
            <person name="Zagrodzka Z.B."/>
            <person name="Johannesson K."/>
            <person name="Butlin R.K."/>
            <person name="Leder E.H."/>
        </authorList>
    </citation>
    <scope>NUCLEOTIDE SEQUENCE [LARGE SCALE GENOMIC DNA]</scope>
    <source>
        <strain evidence="5">Snail1</strain>
        <tissue evidence="5">Muscle</tissue>
    </source>
</reference>
<dbReference type="InterPro" id="IPR011701">
    <property type="entry name" value="MFS"/>
</dbReference>
<name>A0AAN9GM28_9CAEN</name>
<dbReference type="Pfam" id="PF13347">
    <property type="entry name" value="MFS_2"/>
    <property type="match status" value="1"/>
</dbReference>
<dbReference type="PANTHER" id="PTHR23528">
    <property type="match status" value="1"/>
</dbReference>
<dbReference type="InterPro" id="IPR036259">
    <property type="entry name" value="MFS_trans_sf"/>
</dbReference>
<feature type="region of interest" description="Disordered" evidence="2">
    <location>
        <begin position="1"/>
        <end position="23"/>
    </location>
</feature>
<evidence type="ECO:0000256" key="3">
    <source>
        <dbReference type="SAM" id="Phobius"/>
    </source>
</evidence>
<dbReference type="PROSITE" id="PS50850">
    <property type="entry name" value="MFS"/>
    <property type="match status" value="1"/>
</dbReference>
<sequence length="526" mass="56571">MTKLYTEENTEAPYSELNVTEGDSPPMMSKPRTFLMNFTQFGLNFMVLLLSVVVVPAQVEALVGSSSKGRCLGGMVAGGAAVTFVVSPVIGMVSDRMRSKMGKRRPVMLAGTAIMCVGLVGMAFSSPQLTINVKGQLQNSTDGTPAANVSENCVRDLVAKRCLPFADNSSFAPDEFTSSSSGAQPGGVILPRKHQRYKSRTDVIDSDNPGNLGLYIVFFLMVVTSQATVSVPFNALVADKSNPSQRGFNSGVMGAMILLGNVAGAIAGLTFTHIGVLSIYGLIIGNMIVCITITILFTSETIGREDAEAKPLGCRTMFTSFWSPLKEHDFRWVFITRFLMQQGVATITGFLEYWLDDMMQLPRCWTAATSVALLLLPLLFSAAFSSIVFGVLSDRTGKRKAIVAGAAILMGAGSLCNAFLSGQSAYFVAVCVSFLIGIGFGAFQSVDFALVMDVLPEEREKAKDIAVWHQALVLPQALATPVGGLILDLFERVNCQIGLGYIILFLVTAVYFMLSGAFVFKIRRAQ</sequence>
<feature type="transmembrane region" description="Helical" evidence="3">
    <location>
        <begin position="499"/>
        <end position="520"/>
    </location>
</feature>
<evidence type="ECO:0000256" key="1">
    <source>
        <dbReference type="ARBA" id="ARBA00004141"/>
    </source>
</evidence>
<dbReference type="Gene3D" id="1.20.1250.20">
    <property type="entry name" value="MFS general substrate transporter like domains"/>
    <property type="match status" value="2"/>
</dbReference>
<dbReference type="AlphaFoldDB" id="A0AAN9GM28"/>
<dbReference type="InterPro" id="IPR020846">
    <property type="entry name" value="MFS_dom"/>
</dbReference>
<dbReference type="GO" id="GO:0022857">
    <property type="term" value="F:transmembrane transporter activity"/>
    <property type="evidence" value="ECO:0007669"/>
    <property type="project" value="InterPro"/>
</dbReference>
<keyword evidence="3" id="KW-0472">Membrane</keyword>
<evidence type="ECO:0000259" key="4">
    <source>
        <dbReference type="PROSITE" id="PS50850"/>
    </source>
</evidence>
<evidence type="ECO:0000313" key="5">
    <source>
        <dbReference type="EMBL" id="KAK7113209.1"/>
    </source>
</evidence>